<dbReference type="GO" id="GO:0009231">
    <property type="term" value="P:riboflavin biosynthetic process"/>
    <property type="evidence" value="ECO:0007669"/>
    <property type="project" value="UniProtKB-UniPathway"/>
</dbReference>
<evidence type="ECO:0000256" key="13">
    <source>
        <dbReference type="PIRSR" id="PIRSR006769-2"/>
    </source>
</evidence>
<dbReference type="SUPFAM" id="SSF53927">
    <property type="entry name" value="Cytidine deaminase-like"/>
    <property type="match status" value="1"/>
</dbReference>
<dbReference type="PANTHER" id="PTHR38011">
    <property type="entry name" value="DIHYDROFOLATE REDUCTASE FAMILY PROTEIN (AFU_ORTHOLOGUE AFUA_8G06820)"/>
    <property type="match status" value="1"/>
</dbReference>
<dbReference type="EMBL" id="JACHGW010000001">
    <property type="protein sequence ID" value="MBB6049526.1"/>
    <property type="molecule type" value="Genomic_DNA"/>
</dbReference>
<dbReference type="CDD" id="cd01284">
    <property type="entry name" value="Riboflavin_deaminase-reductase"/>
    <property type="match status" value="1"/>
</dbReference>
<organism evidence="17 18">
    <name type="scientific">Armatimonas rosea</name>
    <dbReference type="NCBI Taxonomy" id="685828"/>
    <lineage>
        <taxon>Bacteria</taxon>
        <taxon>Bacillati</taxon>
        <taxon>Armatimonadota</taxon>
        <taxon>Armatimonadia</taxon>
        <taxon>Armatimonadales</taxon>
        <taxon>Armatimonadaceae</taxon>
        <taxon>Armatimonas</taxon>
    </lineage>
</organism>
<dbReference type="InterPro" id="IPR002734">
    <property type="entry name" value="RibDG_C"/>
</dbReference>
<dbReference type="Pfam" id="PF01872">
    <property type="entry name" value="RibD_C"/>
    <property type="match status" value="1"/>
</dbReference>
<keyword evidence="11 14" id="KW-0862">Zinc</keyword>
<protein>
    <recommendedName>
        <fullName evidence="11">Riboflavin biosynthesis protein RibD</fullName>
    </recommendedName>
    <domain>
        <recommendedName>
            <fullName evidence="11">Diaminohydroxyphosphoribosylaminopyrimidine deaminase</fullName>
            <shortName evidence="11">DRAP deaminase</shortName>
            <ecNumber evidence="11">3.5.4.26</ecNumber>
        </recommendedName>
        <alternativeName>
            <fullName evidence="11">Riboflavin-specific deaminase</fullName>
        </alternativeName>
    </domain>
    <domain>
        <recommendedName>
            <fullName evidence="11">5-amino-6-(5-phosphoribosylamino)uracil reductase</fullName>
            <ecNumber evidence="11">1.1.1.193</ecNumber>
        </recommendedName>
        <alternativeName>
            <fullName evidence="11">HTP reductase</fullName>
        </alternativeName>
    </domain>
</protein>
<reference evidence="17 18" key="1">
    <citation type="submission" date="2020-08" db="EMBL/GenBank/DDBJ databases">
        <title>Genomic Encyclopedia of Type Strains, Phase IV (KMG-IV): sequencing the most valuable type-strain genomes for metagenomic binning, comparative biology and taxonomic classification.</title>
        <authorList>
            <person name="Goeker M."/>
        </authorList>
    </citation>
    <scope>NUCLEOTIDE SEQUENCE [LARGE SCALE GENOMIC DNA]</scope>
    <source>
        <strain evidence="17 18">DSM 23562</strain>
    </source>
</reference>
<keyword evidence="8" id="KW-0511">Multifunctional enzyme</keyword>
<evidence type="ECO:0000256" key="2">
    <source>
        <dbReference type="ARBA" id="ARBA00004882"/>
    </source>
</evidence>
<dbReference type="Gene3D" id="3.40.430.10">
    <property type="entry name" value="Dihydrofolate Reductase, subunit A"/>
    <property type="match status" value="1"/>
</dbReference>
<feature type="binding site" evidence="13">
    <location>
        <position position="210"/>
    </location>
    <ligand>
        <name>substrate</name>
    </ligand>
</feature>
<dbReference type="InterPro" id="IPR024072">
    <property type="entry name" value="DHFR-like_dom_sf"/>
</dbReference>
<evidence type="ECO:0000256" key="8">
    <source>
        <dbReference type="ARBA" id="ARBA00023268"/>
    </source>
</evidence>
<name>A0A7W9SMU4_ARMRO</name>
<dbReference type="UniPathway" id="UPA00275">
    <property type="reaction ID" value="UER00401"/>
</dbReference>
<evidence type="ECO:0000256" key="1">
    <source>
        <dbReference type="ARBA" id="ARBA00002151"/>
    </source>
</evidence>
<evidence type="ECO:0000256" key="15">
    <source>
        <dbReference type="SAM" id="MobiDB-lite"/>
    </source>
</evidence>
<dbReference type="InterPro" id="IPR011549">
    <property type="entry name" value="RibD_C"/>
</dbReference>
<feature type="binding site" evidence="13">
    <location>
        <position position="227"/>
    </location>
    <ligand>
        <name>NADP(+)</name>
        <dbReference type="ChEBI" id="CHEBI:58349"/>
    </ligand>
</feature>
<evidence type="ECO:0000256" key="9">
    <source>
        <dbReference type="ARBA" id="ARBA00049861"/>
    </source>
</evidence>
<keyword evidence="11 17" id="KW-0378">Hydrolase</keyword>
<evidence type="ECO:0000256" key="7">
    <source>
        <dbReference type="ARBA" id="ARBA00023002"/>
    </source>
</evidence>
<feature type="binding site" evidence="13">
    <location>
        <begin position="291"/>
        <end position="297"/>
    </location>
    <ligand>
        <name>NADP(+)</name>
        <dbReference type="ChEBI" id="CHEBI:58349"/>
    </ligand>
</feature>
<feature type="binding site" evidence="13">
    <location>
        <position position="160"/>
    </location>
    <ligand>
        <name>NADP(+)</name>
        <dbReference type="ChEBI" id="CHEBI:58349"/>
    </ligand>
</feature>
<evidence type="ECO:0000256" key="6">
    <source>
        <dbReference type="ARBA" id="ARBA00022857"/>
    </source>
</evidence>
<accession>A0A7W9SMU4</accession>
<feature type="region of interest" description="Disordered" evidence="15">
    <location>
        <begin position="353"/>
        <end position="374"/>
    </location>
</feature>
<dbReference type="NCBIfam" id="TIGR00227">
    <property type="entry name" value="ribD_Cterm"/>
    <property type="match status" value="1"/>
</dbReference>
<dbReference type="EC" id="3.5.4.26" evidence="11"/>
<evidence type="ECO:0000256" key="12">
    <source>
        <dbReference type="PIRSR" id="PIRSR006769-1"/>
    </source>
</evidence>
<keyword evidence="6 11" id="KW-0521">NADP</keyword>
<evidence type="ECO:0000313" key="17">
    <source>
        <dbReference type="EMBL" id="MBB6049526.1"/>
    </source>
</evidence>
<comment type="caution">
    <text evidence="17">The sequence shown here is derived from an EMBL/GenBank/DDBJ whole genome shotgun (WGS) entry which is preliminary data.</text>
</comment>
<evidence type="ECO:0000256" key="11">
    <source>
        <dbReference type="PIRNR" id="PIRNR006769"/>
    </source>
</evidence>
<evidence type="ECO:0000256" key="4">
    <source>
        <dbReference type="ARBA" id="ARBA00005259"/>
    </source>
</evidence>
<proteinExistence type="inferred from homology"/>
<feature type="binding site" evidence="14">
    <location>
        <position position="76"/>
    </location>
    <ligand>
        <name>Zn(2+)</name>
        <dbReference type="ChEBI" id="CHEBI:29105"/>
        <note>catalytic</note>
    </ligand>
</feature>
<sequence length="374" mass="39871">MPSDPDVFWMRRALRLTNREKTHPSPAVGAVIVKDGTLISEGWTYHTEKVHAEAMALARAGERARGATLYTTLEPCSHWQRPDGSPRVPCTHHCIEAGITRVVAATLDPNPQVSGDGFAQLQAAGIELTIGVCEDAAIDAHRAFLKHQRTGLPFVTHKAAMTLDGKLAASHTAPLAITSAPARRVVHKLRAQADAVLVGVGTVLADDPELTVRLVRGTNPTPVIFDSQLRTPKTARLNRPGTLILTCQAQKPGWDAELVTLPADSSGRVAVLPALQFLAERGLLELLLESGGALAAAFWQAQAVDRALFFIAPKLIGGAHAPTPLDGPGLSAPIELQNLRVRRYGPDVALLASPSSHRSLPPPAIARSSLRRGT</sequence>
<evidence type="ECO:0000256" key="5">
    <source>
        <dbReference type="ARBA" id="ARBA00007417"/>
    </source>
</evidence>
<dbReference type="Gene3D" id="3.40.140.10">
    <property type="entry name" value="Cytidine Deaminase, domain 2"/>
    <property type="match status" value="1"/>
</dbReference>
<evidence type="ECO:0000256" key="3">
    <source>
        <dbReference type="ARBA" id="ARBA00004910"/>
    </source>
</evidence>
<dbReference type="RefSeq" id="WP_184193125.1">
    <property type="nucleotide sequence ID" value="NZ_JACHGW010000001.1"/>
</dbReference>
<dbReference type="Pfam" id="PF00383">
    <property type="entry name" value="dCMP_cyt_deam_1"/>
    <property type="match status" value="1"/>
</dbReference>
<feature type="domain" description="CMP/dCMP-type deaminase" evidence="16">
    <location>
        <begin position="4"/>
        <end position="121"/>
    </location>
</feature>
<feature type="binding site" evidence="13">
    <location>
        <position position="190"/>
    </location>
    <ligand>
        <name>substrate</name>
    </ligand>
</feature>
<feature type="active site" description="Proton donor" evidence="12">
    <location>
        <position position="53"/>
    </location>
</feature>
<feature type="binding site" evidence="13">
    <location>
        <position position="206"/>
    </location>
    <ligand>
        <name>substrate</name>
    </ligand>
</feature>
<dbReference type="AlphaFoldDB" id="A0A7W9SMU4"/>
<comment type="catalytic activity">
    <reaction evidence="9 11">
        <text>5-amino-6-(5-phospho-D-ribitylamino)uracil + NADP(+) = 5-amino-6-(5-phospho-D-ribosylamino)uracil + NADPH + H(+)</text>
        <dbReference type="Rhea" id="RHEA:17845"/>
        <dbReference type="ChEBI" id="CHEBI:15378"/>
        <dbReference type="ChEBI" id="CHEBI:57783"/>
        <dbReference type="ChEBI" id="CHEBI:58349"/>
        <dbReference type="ChEBI" id="CHEBI:58421"/>
        <dbReference type="ChEBI" id="CHEBI:58453"/>
        <dbReference type="EC" id="1.1.1.193"/>
    </reaction>
</comment>
<dbReference type="InterPro" id="IPR002125">
    <property type="entry name" value="CMP_dCMP_dom"/>
</dbReference>
<keyword evidence="11" id="KW-0686">Riboflavin biosynthesis</keyword>
<dbReference type="EC" id="1.1.1.193" evidence="11"/>
<comment type="similarity">
    <text evidence="4 11">In the N-terminal section; belongs to the cytidine and deoxycytidylate deaminase family.</text>
</comment>
<keyword evidence="18" id="KW-1185">Reference proteome</keyword>
<keyword evidence="7 11" id="KW-0560">Oxidoreductase</keyword>
<comment type="cofactor">
    <cofactor evidence="11 14">
        <name>Zn(2+)</name>
        <dbReference type="ChEBI" id="CHEBI:29105"/>
    </cofactor>
    <text evidence="11 14">Binds 1 zinc ion.</text>
</comment>
<feature type="binding site" evidence="14">
    <location>
        <position position="90"/>
    </location>
    <ligand>
        <name>Zn(2+)</name>
        <dbReference type="ChEBI" id="CHEBI:29105"/>
        <note>catalytic</note>
    </ligand>
</feature>
<feature type="binding site" evidence="13">
    <location>
        <position position="213"/>
    </location>
    <ligand>
        <name>substrate</name>
    </ligand>
</feature>
<comment type="function">
    <text evidence="1 11">Converts 2,5-diamino-6-(ribosylamino)-4(3h)-pyrimidinone 5'-phosphate into 5-amino-6-(ribosylamino)-2,4(1h,3h)-pyrimidinedione 5'-phosphate.</text>
</comment>
<keyword evidence="11 14" id="KW-0479">Metal-binding</keyword>
<dbReference type="PROSITE" id="PS51747">
    <property type="entry name" value="CYT_DCMP_DEAMINASES_2"/>
    <property type="match status" value="1"/>
</dbReference>
<dbReference type="InterPro" id="IPR050765">
    <property type="entry name" value="Riboflavin_Biosynth_HTPR"/>
</dbReference>
<evidence type="ECO:0000256" key="14">
    <source>
        <dbReference type="PIRSR" id="PIRSR006769-3"/>
    </source>
</evidence>
<evidence type="ECO:0000259" key="16">
    <source>
        <dbReference type="PROSITE" id="PS51747"/>
    </source>
</evidence>
<dbReference type="GO" id="GO:0008835">
    <property type="term" value="F:diaminohydroxyphosphoribosylaminopyrimidine deaminase activity"/>
    <property type="evidence" value="ECO:0007669"/>
    <property type="project" value="UniProtKB-EC"/>
</dbReference>
<dbReference type="InterPro" id="IPR016193">
    <property type="entry name" value="Cytidine_deaminase-like"/>
</dbReference>
<evidence type="ECO:0000313" key="18">
    <source>
        <dbReference type="Proteomes" id="UP000520814"/>
    </source>
</evidence>
<comment type="similarity">
    <text evidence="5 11">In the C-terminal section; belongs to the HTP reductase family.</text>
</comment>
<evidence type="ECO:0000256" key="10">
    <source>
        <dbReference type="ARBA" id="ARBA00049886"/>
    </source>
</evidence>
<feature type="binding site" evidence="13">
    <location>
        <position position="202"/>
    </location>
    <ligand>
        <name>NADP(+)</name>
        <dbReference type="ChEBI" id="CHEBI:58349"/>
    </ligand>
</feature>
<dbReference type="PANTHER" id="PTHR38011:SF7">
    <property type="entry name" value="2,5-DIAMINO-6-RIBOSYLAMINO-4(3H)-PYRIMIDINONE 5'-PHOSPHATE REDUCTASE"/>
    <property type="match status" value="1"/>
</dbReference>
<dbReference type="InterPro" id="IPR004794">
    <property type="entry name" value="Eubact_RibD"/>
</dbReference>
<gene>
    <name evidence="17" type="ORF">HNQ39_001288</name>
</gene>
<dbReference type="Proteomes" id="UP000520814">
    <property type="component" value="Unassembled WGS sequence"/>
</dbReference>
<comment type="pathway">
    <text evidence="2 11">Cofactor biosynthesis; riboflavin biosynthesis; 5-amino-6-(D-ribitylamino)uracil from GTP: step 2/4.</text>
</comment>
<dbReference type="GO" id="GO:0050661">
    <property type="term" value="F:NADP binding"/>
    <property type="evidence" value="ECO:0007669"/>
    <property type="project" value="InterPro"/>
</dbReference>
<comment type="catalytic activity">
    <reaction evidence="10 11">
        <text>2,5-diamino-6-hydroxy-4-(5-phosphoribosylamino)-pyrimidine + H2O + H(+) = 5-amino-6-(5-phospho-D-ribosylamino)uracil + NH4(+)</text>
        <dbReference type="Rhea" id="RHEA:21868"/>
        <dbReference type="ChEBI" id="CHEBI:15377"/>
        <dbReference type="ChEBI" id="CHEBI:15378"/>
        <dbReference type="ChEBI" id="CHEBI:28938"/>
        <dbReference type="ChEBI" id="CHEBI:58453"/>
        <dbReference type="ChEBI" id="CHEBI:58614"/>
        <dbReference type="EC" id="3.5.4.26"/>
    </reaction>
</comment>
<feature type="binding site" evidence="13">
    <location>
        <position position="289"/>
    </location>
    <ligand>
        <name>substrate</name>
    </ligand>
</feature>
<dbReference type="SUPFAM" id="SSF53597">
    <property type="entry name" value="Dihydrofolate reductase-like"/>
    <property type="match status" value="1"/>
</dbReference>
<dbReference type="NCBIfam" id="TIGR00326">
    <property type="entry name" value="eubact_ribD"/>
    <property type="match status" value="1"/>
</dbReference>
<comment type="pathway">
    <text evidence="3 11">Cofactor biosynthesis; riboflavin biosynthesis; 5-amino-6-(D-ribitylamino)uracil from GTP: step 3/4.</text>
</comment>
<dbReference type="GO" id="GO:0046872">
    <property type="term" value="F:metal ion binding"/>
    <property type="evidence" value="ECO:0007669"/>
    <property type="project" value="UniProtKB-KW"/>
</dbReference>
<dbReference type="GO" id="GO:0008703">
    <property type="term" value="F:5-amino-6-(5-phosphoribosylamino)uracil reductase activity"/>
    <property type="evidence" value="ECO:0007669"/>
    <property type="project" value="UniProtKB-EC"/>
</dbReference>
<dbReference type="PIRSF" id="PIRSF006769">
    <property type="entry name" value="RibD"/>
    <property type="match status" value="1"/>
</dbReference>
<feature type="binding site" evidence="14">
    <location>
        <position position="51"/>
    </location>
    <ligand>
        <name>Zn(2+)</name>
        <dbReference type="ChEBI" id="CHEBI:29105"/>
        <note>catalytic</note>
    </ligand>
</feature>